<dbReference type="PROSITE" id="PS51084">
    <property type="entry name" value="HIT_2"/>
    <property type="match status" value="1"/>
</dbReference>
<dbReference type="SUPFAM" id="SSF54197">
    <property type="entry name" value="HIT-like"/>
    <property type="match status" value="1"/>
</dbReference>
<evidence type="ECO:0000256" key="2">
    <source>
        <dbReference type="PIRSR" id="PIRSR601310-3"/>
    </source>
</evidence>
<reference evidence="6" key="2">
    <citation type="submission" date="2020-09" db="EMBL/GenBank/DDBJ databases">
        <authorList>
            <person name="Sun Q."/>
            <person name="Zhou Y."/>
        </authorList>
    </citation>
    <scope>NUCLEOTIDE SEQUENCE</scope>
    <source>
        <strain evidence="6">CGMCC 1.12997</strain>
    </source>
</reference>
<proteinExistence type="predicted"/>
<dbReference type="RefSeq" id="WP_188552240.1">
    <property type="nucleotide sequence ID" value="NZ_BMGT01000001.1"/>
</dbReference>
<feature type="domain" description="PLAT" evidence="4">
    <location>
        <begin position="80"/>
        <end position="114"/>
    </location>
</feature>
<sequence length="114" mass="12373">MATDCLFCKIIEGKIPANRVHEDELCIGFPDINPQAPVHLLIIPKQHIASQAKVAAEHTPLLGHLLATAAEIARTRKLDGGYRVVVNTGDDGGQTVNHLHLHLLGGRHMDWPPG</sequence>
<dbReference type="PRINTS" id="PR00332">
    <property type="entry name" value="HISTRIAD"/>
</dbReference>
<dbReference type="PANTHER" id="PTHR23089">
    <property type="entry name" value="HISTIDINE TRIAD HIT PROTEIN"/>
    <property type="match status" value="1"/>
</dbReference>
<dbReference type="InterPro" id="IPR019808">
    <property type="entry name" value="Histidine_triad_CS"/>
</dbReference>
<dbReference type="EMBL" id="BMGT01000001">
    <property type="protein sequence ID" value="GGG63442.1"/>
    <property type="molecule type" value="Genomic_DNA"/>
</dbReference>
<evidence type="ECO:0000259" key="4">
    <source>
        <dbReference type="PROSITE" id="PS50095"/>
    </source>
</evidence>
<dbReference type="Gene3D" id="3.30.428.10">
    <property type="entry name" value="HIT-like"/>
    <property type="match status" value="1"/>
</dbReference>
<organism evidence="6 7">
    <name type="scientific">Edaphobacter dinghuensis</name>
    <dbReference type="NCBI Taxonomy" id="1560005"/>
    <lineage>
        <taxon>Bacteria</taxon>
        <taxon>Pseudomonadati</taxon>
        <taxon>Acidobacteriota</taxon>
        <taxon>Terriglobia</taxon>
        <taxon>Terriglobales</taxon>
        <taxon>Acidobacteriaceae</taxon>
        <taxon>Edaphobacter</taxon>
    </lineage>
</organism>
<dbReference type="InterPro" id="IPR011146">
    <property type="entry name" value="HIT-like"/>
</dbReference>
<feature type="short sequence motif" description="Histidine triad motif" evidence="2 3">
    <location>
        <begin position="98"/>
        <end position="102"/>
    </location>
</feature>
<dbReference type="Proteomes" id="UP000647241">
    <property type="component" value="Unassembled WGS sequence"/>
</dbReference>
<comment type="caution">
    <text evidence="6">The sequence shown here is derived from an EMBL/GenBank/DDBJ whole genome shotgun (WGS) entry which is preliminary data.</text>
</comment>
<evidence type="ECO:0000313" key="7">
    <source>
        <dbReference type="Proteomes" id="UP000647241"/>
    </source>
</evidence>
<dbReference type="Pfam" id="PF11969">
    <property type="entry name" value="DcpS_C"/>
    <property type="match status" value="1"/>
</dbReference>
<feature type="active site" description="Tele-AMP-histidine intermediate" evidence="1">
    <location>
        <position position="100"/>
    </location>
</feature>
<dbReference type="PROSITE" id="PS00892">
    <property type="entry name" value="HIT_1"/>
    <property type="match status" value="1"/>
</dbReference>
<keyword evidence="7" id="KW-1185">Reference proteome</keyword>
<dbReference type="InterPro" id="IPR001024">
    <property type="entry name" value="PLAT/LH2_dom"/>
</dbReference>
<reference evidence="6" key="1">
    <citation type="journal article" date="2014" name="Int. J. Syst. Evol. Microbiol.">
        <title>Complete genome sequence of Corynebacterium casei LMG S-19264T (=DSM 44701T), isolated from a smear-ripened cheese.</title>
        <authorList>
            <consortium name="US DOE Joint Genome Institute (JGI-PGF)"/>
            <person name="Walter F."/>
            <person name="Albersmeier A."/>
            <person name="Kalinowski J."/>
            <person name="Ruckert C."/>
        </authorList>
    </citation>
    <scope>NUCLEOTIDE SEQUENCE</scope>
    <source>
        <strain evidence="6">CGMCC 1.12997</strain>
    </source>
</reference>
<dbReference type="CDD" id="cd01276">
    <property type="entry name" value="PKCI_related"/>
    <property type="match status" value="1"/>
</dbReference>
<dbReference type="AlphaFoldDB" id="A0A917H0E1"/>
<accession>A0A917H0E1</accession>
<protein>
    <submittedName>
        <fullName evidence="6">Histidine triad nucleotide-binding protein</fullName>
    </submittedName>
</protein>
<dbReference type="PROSITE" id="PS50095">
    <property type="entry name" value="PLAT"/>
    <property type="match status" value="1"/>
</dbReference>
<dbReference type="GO" id="GO:0003824">
    <property type="term" value="F:catalytic activity"/>
    <property type="evidence" value="ECO:0007669"/>
    <property type="project" value="InterPro"/>
</dbReference>
<dbReference type="InterPro" id="IPR036265">
    <property type="entry name" value="HIT-like_sf"/>
</dbReference>
<gene>
    <name evidence="6" type="ORF">GCM10011585_01200</name>
</gene>
<dbReference type="InterPro" id="IPR001310">
    <property type="entry name" value="Histidine_triad_HIT"/>
</dbReference>
<evidence type="ECO:0000256" key="3">
    <source>
        <dbReference type="PROSITE-ProRule" id="PRU00464"/>
    </source>
</evidence>
<name>A0A917H0E1_9BACT</name>
<evidence type="ECO:0000259" key="5">
    <source>
        <dbReference type="PROSITE" id="PS51084"/>
    </source>
</evidence>
<feature type="domain" description="HIT" evidence="5">
    <location>
        <begin position="6"/>
        <end position="114"/>
    </location>
</feature>
<evidence type="ECO:0000313" key="6">
    <source>
        <dbReference type="EMBL" id="GGG63442.1"/>
    </source>
</evidence>
<evidence type="ECO:0000256" key="1">
    <source>
        <dbReference type="PIRSR" id="PIRSR601310-1"/>
    </source>
</evidence>